<dbReference type="PANTHER" id="PTHR23505">
    <property type="entry name" value="SPINSTER"/>
    <property type="match status" value="1"/>
</dbReference>
<keyword evidence="3 6" id="KW-0812">Transmembrane</keyword>
<feature type="transmembrane region" description="Helical" evidence="6">
    <location>
        <begin position="53"/>
        <end position="73"/>
    </location>
</feature>
<feature type="transmembrane region" description="Helical" evidence="6">
    <location>
        <begin position="333"/>
        <end position="353"/>
    </location>
</feature>
<feature type="transmembrane region" description="Helical" evidence="6">
    <location>
        <begin position="121"/>
        <end position="144"/>
    </location>
</feature>
<dbReference type="PROSITE" id="PS50850">
    <property type="entry name" value="MFS"/>
    <property type="match status" value="1"/>
</dbReference>
<evidence type="ECO:0000256" key="3">
    <source>
        <dbReference type="ARBA" id="ARBA00022692"/>
    </source>
</evidence>
<dbReference type="InterPro" id="IPR036259">
    <property type="entry name" value="MFS_trans_sf"/>
</dbReference>
<feature type="transmembrane region" description="Helical" evidence="6">
    <location>
        <begin position="263"/>
        <end position="288"/>
    </location>
</feature>
<dbReference type="PANTHER" id="PTHR23505:SF79">
    <property type="entry name" value="PROTEIN SPINSTER"/>
    <property type="match status" value="1"/>
</dbReference>
<evidence type="ECO:0000256" key="6">
    <source>
        <dbReference type="SAM" id="Phobius"/>
    </source>
</evidence>
<dbReference type="GO" id="GO:0016020">
    <property type="term" value="C:membrane"/>
    <property type="evidence" value="ECO:0007669"/>
    <property type="project" value="UniProtKB-SubCell"/>
</dbReference>
<gene>
    <name evidence="8" type="ordered locus">RC1_3523</name>
</gene>
<dbReference type="InterPro" id="IPR020846">
    <property type="entry name" value="MFS_dom"/>
</dbReference>
<dbReference type="EMBL" id="CP000613">
    <property type="protein sequence ID" value="ACJ00880.1"/>
    <property type="molecule type" value="Genomic_DNA"/>
</dbReference>
<evidence type="ECO:0000256" key="4">
    <source>
        <dbReference type="ARBA" id="ARBA00022989"/>
    </source>
</evidence>
<dbReference type="CDD" id="cd17328">
    <property type="entry name" value="MFS_spinster_like"/>
    <property type="match status" value="1"/>
</dbReference>
<evidence type="ECO:0000313" key="9">
    <source>
        <dbReference type="Proteomes" id="UP000001591"/>
    </source>
</evidence>
<dbReference type="GO" id="GO:0022857">
    <property type="term" value="F:transmembrane transporter activity"/>
    <property type="evidence" value="ECO:0007669"/>
    <property type="project" value="InterPro"/>
</dbReference>
<sequence>MAEMAAGGETRTTKAAAEAGAQAQVQSRVQARVQAQVQSGADDPAHPERRYRYYVLFVLFLVYIFNFIDRQIISILAEPIKHELGLTDSELGWMGGWAFALFYTALGIPIAVLADRSSRTWIITIALSVWSGFTMLCGAANSFLTLFLCRLGVGVGEAGGVAPSYSLIADYFPPGERARALAVFSFGIPVGSAAGLLFGGLVAAYIDWRAAFVIVGAVGLLLAPLLKLTVREPVRGRFDPPAARPEAPPLREVARVLAGKSSFWFLAFGASCSSIIGYGMLFWLGSLLSRTYGLGLVDRSLFFAAIVFFGGIVGVWLGGWLGDRLGAANRGAYAAVPAASFLLAAPFYAAGLLSPSLTVSFVLFLIPQALALIWLGPVLSAVQHLVPPAMRTTASAVFLFVNNLIGIGFGIWFLGWMSDRLAAVYGDDSLRWSILYGLGFYLLAALLMLLASRRLARDWHG</sequence>
<comment type="subcellular location">
    <subcellularLocation>
        <location evidence="1">Membrane</location>
        <topology evidence="1">Multi-pass membrane protein</topology>
    </subcellularLocation>
</comment>
<keyword evidence="5 6" id="KW-0472">Membrane</keyword>
<dbReference type="InterPro" id="IPR044770">
    <property type="entry name" value="MFS_spinster-like"/>
</dbReference>
<dbReference type="eggNOG" id="COG2271">
    <property type="taxonomic scope" value="Bacteria"/>
</dbReference>
<feature type="transmembrane region" description="Helical" evidence="6">
    <location>
        <begin position="180"/>
        <end position="204"/>
    </location>
</feature>
<keyword evidence="4 6" id="KW-1133">Transmembrane helix</keyword>
<dbReference type="STRING" id="414684.RC1_3523"/>
<feature type="transmembrane region" description="Helical" evidence="6">
    <location>
        <begin position="394"/>
        <end position="414"/>
    </location>
</feature>
<evidence type="ECO:0000256" key="2">
    <source>
        <dbReference type="ARBA" id="ARBA00022448"/>
    </source>
</evidence>
<proteinExistence type="predicted"/>
<name>B6IX56_RHOCS</name>
<feature type="transmembrane region" description="Helical" evidence="6">
    <location>
        <begin position="359"/>
        <end position="382"/>
    </location>
</feature>
<feature type="transmembrane region" description="Helical" evidence="6">
    <location>
        <begin position="434"/>
        <end position="451"/>
    </location>
</feature>
<dbReference type="Proteomes" id="UP000001591">
    <property type="component" value="Chromosome"/>
</dbReference>
<feature type="domain" description="Major facilitator superfamily (MFS) profile" evidence="7">
    <location>
        <begin position="55"/>
        <end position="456"/>
    </location>
</feature>
<reference evidence="8 9" key="1">
    <citation type="journal article" date="2010" name="BMC Genomics">
        <title>Metabolic flexibility revealed in the genome of the cyst-forming alpha-1 proteobacterium Rhodospirillum centenum.</title>
        <authorList>
            <person name="Lu Y.K."/>
            <person name="Marden J."/>
            <person name="Han M."/>
            <person name="Swingley W.D."/>
            <person name="Mastrian S.D."/>
            <person name="Chowdhury S.R."/>
            <person name="Hao J."/>
            <person name="Helmy T."/>
            <person name="Kim S."/>
            <person name="Kurdoglu A.A."/>
            <person name="Matthies H.J."/>
            <person name="Rollo D."/>
            <person name="Stothard P."/>
            <person name="Blankenship R.E."/>
            <person name="Bauer C.E."/>
            <person name="Touchman J.W."/>
        </authorList>
    </citation>
    <scope>NUCLEOTIDE SEQUENCE [LARGE SCALE GENOMIC DNA]</scope>
    <source>
        <strain evidence="9">ATCC 51521 / SW</strain>
    </source>
</reference>
<dbReference type="HOGENOM" id="CLU_001265_5_12_5"/>
<evidence type="ECO:0000259" key="7">
    <source>
        <dbReference type="PROSITE" id="PS50850"/>
    </source>
</evidence>
<feature type="transmembrane region" description="Helical" evidence="6">
    <location>
        <begin position="210"/>
        <end position="230"/>
    </location>
</feature>
<keyword evidence="9" id="KW-1185">Reference proteome</keyword>
<evidence type="ECO:0000313" key="8">
    <source>
        <dbReference type="EMBL" id="ACJ00880.1"/>
    </source>
</evidence>
<dbReference type="Pfam" id="PF07690">
    <property type="entry name" value="MFS_1"/>
    <property type="match status" value="1"/>
</dbReference>
<dbReference type="InterPro" id="IPR011701">
    <property type="entry name" value="MFS"/>
</dbReference>
<accession>B6IX56</accession>
<dbReference type="AlphaFoldDB" id="B6IX56"/>
<feature type="transmembrane region" description="Helical" evidence="6">
    <location>
        <begin position="300"/>
        <end position="321"/>
    </location>
</feature>
<protein>
    <submittedName>
        <fullName evidence="8">Major facilitator superfamily transport protein</fullName>
    </submittedName>
</protein>
<feature type="transmembrane region" description="Helical" evidence="6">
    <location>
        <begin position="93"/>
        <end position="114"/>
    </location>
</feature>
<organism evidence="8 9">
    <name type="scientific">Rhodospirillum centenum (strain ATCC 51521 / SW)</name>
    <dbReference type="NCBI Taxonomy" id="414684"/>
    <lineage>
        <taxon>Bacteria</taxon>
        <taxon>Pseudomonadati</taxon>
        <taxon>Pseudomonadota</taxon>
        <taxon>Alphaproteobacteria</taxon>
        <taxon>Rhodospirillales</taxon>
        <taxon>Rhodospirillaceae</taxon>
        <taxon>Rhodospirillum</taxon>
    </lineage>
</organism>
<dbReference type="RefSeq" id="WP_012568658.1">
    <property type="nucleotide sequence ID" value="NC_011420.2"/>
</dbReference>
<evidence type="ECO:0000256" key="5">
    <source>
        <dbReference type="ARBA" id="ARBA00023136"/>
    </source>
</evidence>
<feature type="transmembrane region" description="Helical" evidence="6">
    <location>
        <begin position="150"/>
        <end position="168"/>
    </location>
</feature>
<keyword evidence="2" id="KW-0813">Transport</keyword>
<dbReference type="Gene3D" id="1.20.1250.20">
    <property type="entry name" value="MFS general substrate transporter like domains"/>
    <property type="match status" value="2"/>
</dbReference>
<dbReference type="SUPFAM" id="SSF103473">
    <property type="entry name" value="MFS general substrate transporter"/>
    <property type="match status" value="1"/>
</dbReference>
<evidence type="ECO:0000256" key="1">
    <source>
        <dbReference type="ARBA" id="ARBA00004141"/>
    </source>
</evidence>
<dbReference type="KEGG" id="rce:RC1_3523"/>